<dbReference type="AlphaFoldDB" id="A0A2V1CZH3"/>
<dbReference type="OrthoDB" id="10419185at2759"/>
<dbReference type="Proteomes" id="UP000244855">
    <property type="component" value="Unassembled WGS sequence"/>
</dbReference>
<evidence type="ECO:0000313" key="2">
    <source>
        <dbReference type="Proteomes" id="UP000244855"/>
    </source>
</evidence>
<dbReference type="EMBL" id="KZ805966">
    <property type="protein sequence ID" value="PVH91091.1"/>
    <property type="molecule type" value="Genomic_DNA"/>
</dbReference>
<evidence type="ECO:0000313" key="1">
    <source>
        <dbReference type="EMBL" id="PVH91091.1"/>
    </source>
</evidence>
<keyword evidence="2" id="KW-1185">Reference proteome</keyword>
<name>A0A2V1CZH3_9PLEO</name>
<sequence>MKPDGRDILFIQVNRSDRSVYSNTLVFPLAIKCWVRRSFLPDWWWHLNRVHSLILCLPELLHRRLCVIKPPQFFSVGLENPFLPEPCPLSIWIEYLSCIVRWWKISVFRESILPIQLLVAVILLAF</sequence>
<protein>
    <submittedName>
        <fullName evidence="1">Uncharacterized protein</fullName>
    </submittedName>
</protein>
<organism evidence="1 2">
    <name type="scientific">Periconia macrospinosa</name>
    <dbReference type="NCBI Taxonomy" id="97972"/>
    <lineage>
        <taxon>Eukaryota</taxon>
        <taxon>Fungi</taxon>
        <taxon>Dikarya</taxon>
        <taxon>Ascomycota</taxon>
        <taxon>Pezizomycotina</taxon>
        <taxon>Dothideomycetes</taxon>
        <taxon>Pleosporomycetidae</taxon>
        <taxon>Pleosporales</taxon>
        <taxon>Massarineae</taxon>
        <taxon>Periconiaceae</taxon>
        <taxon>Periconia</taxon>
    </lineage>
</organism>
<proteinExistence type="predicted"/>
<reference evidence="1 2" key="1">
    <citation type="journal article" date="2018" name="Sci. Rep.">
        <title>Comparative genomics provides insights into the lifestyle and reveals functional heterogeneity of dark septate endophytic fungi.</title>
        <authorList>
            <person name="Knapp D.G."/>
            <person name="Nemeth J.B."/>
            <person name="Barry K."/>
            <person name="Hainaut M."/>
            <person name="Henrissat B."/>
            <person name="Johnson J."/>
            <person name="Kuo A."/>
            <person name="Lim J.H.P."/>
            <person name="Lipzen A."/>
            <person name="Nolan M."/>
            <person name="Ohm R.A."/>
            <person name="Tamas L."/>
            <person name="Grigoriev I.V."/>
            <person name="Spatafora J.W."/>
            <person name="Nagy L.G."/>
            <person name="Kovacs G.M."/>
        </authorList>
    </citation>
    <scope>NUCLEOTIDE SEQUENCE [LARGE SCALE GENOMIC DNA]</scope>
    <source>
        <strain evidence="1 2">DSE2036</strain>
    </source>
</reference>
<accession>A0A2V1CZH3</accession>
<gene>
    <name evidence="1" type="ORF">DM02DRAFT_546475</name>
</gene>